<dbReference type="GO" id="GO:0140359">
    <property type="term" value="F:ABC-type transporter activity"/>
    <property type="evidence" value="ECO:0007669"/>
    <property type="project" value="InterPro"/>
</dbReference>
<dbReference type="SMART" id="SM00382">
    <property type="entry name" value="AAA"/>
    <property type="match status" value="1"/>
</dbReference>
<evidence type="ECO:0000256" key="7">
    <source>
        <dbReference type="SAM" id="Phobius"/>
    </source>
</evidence>
<dbReference type="InterPro" id="IPR047817">
    <property type="entry name" value="ABC2_TM_bact-type"/>
</dbReference>
<sequence>MFGDLLENSTTEGVFSALVNKVRDWSLQTNNGGNEIDVSHGVGSAVAVEGAFKRYGRVQVLHDLSMDVPKGSIYGLLGASGCGKTTLLGCIVGIKRLDSGNVYVFGERAGGRNESRIGYMPQATGLYGEFTVTETLRFFGRVIGMDEAKIDERSRYLVDLLALPPHEGSVANLSGGQQRRVSLAVALLHEPELLILDEPTVGVDCTLRELIWEHFKSLTGNGGVTIIITTHYIEEARQANRVGIMRGGCLMAESAPAVLMKRHQAETLERVFLALSVEQNQAKRTVGIAARADRPKATGRWPIERGHMKALVWKNALWLRKNLTVLAVVTLLPVVMVSVFCLAIGHSPFDLTVAVVNQEVGFRNCNSTLVCGSEEASCAFLGYLEERGLVMRYFESEGDAIASVMKGETYASIVIRRNYSRGLHVRAYDWQGLSVSELAGSSIDVFRDLSNKHLAIHLQITLYQTFQQFFYDYIESCGRRWEAMKVPVQWEAVYGSMNPNFTDFSIPGVLLSIIFIIGVILTAYAMLIERNEASLERTLAMGVTKVELLTAHIVIEYAIMSTQIVLAMLCAFLVFGMTIEGSLFLSTLLLMLAGFCGISYGLVISCVSNSPIIIALAAMGSYFAIVLTGGLIWPIEAMHWLLKPFALFFPLTKSTESLRHIMHKGWGLFDGDVYVGFLSVITWSLVLLSFSVVLIKFQKN</sequence>
<feature type="transmembrane region" description="Helical" evidence="7">
    <location>
        <begin position="548"/>
        <end position="577"/>
    </location>
</feature>
<dbReference type="Pfam" id="PF12698">
    <property type="entry name" value="ABC2_membrane_3"/>
    <property type="match status" value="1"/>
</dbReference>
<evidence type="ECO:0000256" key="5">
    <source>
        <dbReference type="ARBA" id="ARBA00022989"/>
    </source>
</evidence>
<keyword evidence="3" id="KW-0547">Nucleotide-binding</keyword>
<dbReference type="GO" id="GO:0016887">
    <property type="term" value="F:ATP hydrolysis activity"/>
    <property type="evidence" value="ECO:0007669"/>
    <property type="project" value="InterPro"/>
</dbReference>
<dbReference type="PROSITE" id="PS00211">
    <property type="entry name" value="ABC_TRANSPORTER_1"/>
    <property type="match status" value="1"/>
</dbReference>
<keyword evidence="2 7" id="KW-0812">Transmembrane</keyword>
<dbReference type="SUPFAM" id="SSF52540">
    <property type="entry name" value="P-loop containing nucleoside triphosphate hydrolases"/>
    <property type="match status" value="1"/>
</dbReference>
<reference evidence="10" key="1">
    <citation type="journal article" date="2016" name="Sci. Rep.">
        <title>Molecular characterization of firefly nuptial gifts: a multi-omics approach sheds light on postcopulatory sexual selection.</title>
        <authorList>
            <person name="Al-Wathiqui N."/>
            <person name="Fallon T.R."/>
            <person name="South A."/>
            <person name="Weng J.K."/>
            <person name="Lewis S.M."/>
        </authorList>
    </citation>
    <scope>NUCLEOTIDE SEQUENCE</scope>
</reference>
<keyword evidence="6 7" id="KW-0472">Membrane</keyword>
<evidence type="ECO:0000259" key="8">
    <source>
        <dbReference type="PROSITE" id="PS50893"/>
    </source>
</evidence>
<dbReference type="AlphaFoldDB" id="A0A1Y1M0R9"/>
<dbReference type="PROSITE" id="PS51012">
    <property type="entry name" value="ABC_TM2"/>
    <property type="match status" value="1"/>
</dbReference>
<evidence type="ECO:0000256" key="6">
    <source>
        <dbReference type="ARBA" id="ARBA00023136"/>
    </source>
</evidence>
<evidence type="ECO:0000259" key="9">
    <source>
        <dbReference type="PROSITE" id="PS51012"/>
    </source>
</evidence>
<feature type="transmembrane region" description="Helical" evidence="7">
    <location>
        <begin position="504"/>
        <end position="527"/>
    </location>
</feature>
<dbReference type="InterPro" id="IPR017871">
    <property type="entry name" value="ABC_transporter-like_CS"/>
</dbReference>
<dbReference type="InterPro" id="IPR003593">
    <property type="entry name" value="AAA+_ATPase"/>
</dbReference>
<dbReference type="InterPro" id="IPR013525">
    <property type="entry name" value="ABC2_TM"/>
</dbReference>
<evidence type="ECO:0000256" key="1">
    <source>
        <dbReference type="ARBA" id="ARBA00004141"/>
    </source>
</evidence>
<dbReference type="InterPro" id="IPR003439">
    <property type="entry name" value="ABC_transporter-like_ATP-bd"/>
</dbReference>
<evidence type="ECO:0000256" key="2">
    <source>
        <dbReference type="ARBA" id="ARBA00022692"/>
    </source>
</evidence>
<dbReference type="GO" id="GO:0016020">
    <property type="term" value="C:membrane"/>
    <property type="evidence" value="ECO:0007669"/>
    <property type="project" value="UniProtKB-SubCell"/>
</dbReference>
<feature type="domain" description="ABC transmembrane type-2" evidence="9">
    <location>
        <begin position="455"/>
        <end position="698"/>
    </location>
</feature>
<evidence type="ECO:0000256" key="3">
    <source>
        <dbReference type="ARBA" id="ARBA00022741"/>
    </source>
</evidence>
<feature type="transmembrane region" description="Helical" evidence="7">
    <location>
        <begin position="673"/>
        <end position="695"/>
    </location>
</feature>
<dbReference type="EMBL" id="GEZM01042916">
    <property type="protein sequence ID" value="JAV79472.1"/>
    <property type="molecule type" value="Transcribed_RNA"/>
</dbReference>
<feature type="transmembrane region" description="Helical" evidence="7">
    <location>
        <begin position="583"/>
        <end position="605"/>
    </location>
</feature>
<proteinExistence type="predicted"/>
<dbReference type="PROSITE" id="PS50893">
    <property type="entry name" value="ABC_TRANSPORTER_2"/>
    <property type="match status" value="1"/>
</dbReference>
<evidence type="ECO:0000256" key="4">
    <source>
        <dbReference type="ARBA" id="ARBA00022840"/>
    </source>
</evidence>
<dbReference type="InterPro" id="IPR027417">
    <property type="entry name" value="P-loop_NTPase"/>
</dbReference>
<protein>
    <submittedName>
        <fullName evidence="10">Uncharacterized protein</fullName>
    </submittedName>
</protein>
<dbReference type="Gene3D" id="3.40.50.300">
    <property type="entry name" value="P-loop containing nucleotide triphosphate hydrolases"/>
    <property type="match status" value="1"/>
</dbReference>
<dbReference type="CDD" id="cd03230">
    <property type="entry name" value="ABC_DR_subfamily_A"/>
    <property type="match status" value="1"/>
</dbReference>
<organism evidence="10">
    <name type="scientific">Photinus pyralis</name>
    <name type="common">Common eastern firefly</name>
    <name type="synonym">Lampyris pyralis</name>
    <dbReference type="NCBI Taxonomy" id="7054"/>
    <lineage>
        <taxon>Eukaryota</taxon>
        <taxon>Metazoa</taxon>
        <taxon>Ecdysozoa</taxon>
        <taxon>Arthropoda</taxon>
        <taxon>Hexapoda</taxon>
        <taxon>Insecta</taxon>
        <taxon>Pterygota</taxon>
        <taxon>Neoptera</taxon>
        <taxon>Endopterygota</taxon>
        <taxon>Coleoptera</taxon>
        <taxon>Polyphaga</taxon>
        <taxon>Elateriformia</taxon>
        <taxon>Elateroidea</taxon>
        <taxon>Lampyridae</taxon>
        <taxon>Lampyrinae</taxon>
        <taxon>Photinus</taxon>
    </lineage>
</organism>
<dbReference type="PANTHER" id="PTHR43038">
    <property type="entry name" value="ATP-BINDING CASSETTE, SUB-FAMILY H, MEMBER 1"/>
    <property type="match status" value="1"/>
</dbReference>
<dbReference type="GO" id="GO:0005524">
    <property type="term" value="F:ATP binding"/>
    <property type="evidence" value="ECO:0007669"/>
    <property type="project" value="UniProtKB-KW"/>
</dbReference>
<keyword evidence="5 7" id="KW-1133">Transmembrane helix</keyword>
<accession>A0A1Y1M0R9</accession>
<feature type="transmembrane region" description="Helical" evidence="7">
    <location>
        <begin position="323"/>
        <end position="345"/>
    </location>
</feature>
<comment type="subcellular location">
    <subcellularLocation>
        <location evidence="1">Membrane</location>
        <topology evidence="1">Multi-pass membrane protein</topology>
    </subcellularLocation>
</comment>
<keyword evidence="4" id="KW-0067">ATP-binding</keyword>
<evidence type="ECO:0000313" key="10">
    <source>
        <dbReference type="EMBL" id="JAV79472.1"/>
    </source>
</evidence>
<dbReference type="Pfam" id="PF00005">
    <property type="entry name" value="ABC_tran"/>
    <property type="match status" value="1"/>
</dbReference>
<name>A0A1Y1M0R9_PHOPY</name>
<feature type="transmembrane region" description="Helical" evidence="7">
    <location>
        <begin position="612"/>
        <end position="635"/>
    </location>
</feature>
<feature type="domain" description="ABC transporter" evidence="8">
    <location>
        <begin position="46"/>
        <end position="272"/>
    </location>
</feature>
<dbReference type="PANTHER" id="PTHR43038:SF3">
    <property type="entry name" value="ABC TRANSPORTER G FAMILY MEMBER 20 ISOFORM X1"/>
    <property type="match status" value="1"/>
</dbReference>